<dbReference type="InterPro" id="IPR011701">
    <property type="entry name" value="MFS"/>
</dbReference>
<feature type="transmembrane region" description="Helical" evidence="1">
    <location>
        <begin position="43"/>
        <end position="64"/>
    </location>
</feature>
<name>A0A381PNI3_9ZZZZ</name>
<keyword evidence="1" id="KW-1133">Transmembrane helix</keyword>
<dbReference type="EMBL" id="UINC01001039">
    <property type="protein sequence ID" value="SUZ68582.1"/>
    <property type="molecule type" value="Genomic_DNA"/>
</dbReference>
<proteinExistence type="predicted"/>
<sequence>MTKPSIAGNAWSLFLGIALLQAGVGLQRPLLGLRAQEAGFSTLSAALVMTSYYAGFIVGTRVVGHALAKVGHIRTFAGLASTASCVVLLQGFWINPISWGLCRVVFGICCAALYVIGESWLNDLATNENRGRLLSVYMVVAIAATLGGQYSVGLASTGGFTLFALASIMVSIALVPIALSSRTTPPAVVPEPLSFRALYSIVPTGLVICLFSGMTLGIIVGLGPIYGAAKGWSSLQIANFVGAPLAGSVLFQIPIGRMSDRMPRRGVLTAASAGAAALCFSMLAFNGKDVASIVCLTLMGGLAFPIYSVAIAYTNDWLEQSQRAGAAALLVRVNGIGAFLGPLLAAPALSVSLDIFFWMTGAIFSAATAYLVYRVFFHEAPSVEEQEPFQPFPLRASRMVVALLYRRPRQAPGQ</sequence>
<organism evidence="3">
    <name type="scientific">marine metagenome</name>
    <dbReference type="NCBI Taxonomy" id="408172"/>
    <lineage>
        <taxon>unclassified sequences</taxon>
        <taxon>metagenomes</taxon>
        <taxon>ecological metagenomes</taxon>
    </lineage>
</organism>
<gene>
    <name evidence="3" type="ORF">METZ01_LOCUS21436</name>
</gene>
<dbReference type="Gene3D" id="1.20.1250.20">
    <property type="entry name" value="MFS general substrate transporter like domains"/>
    <property type="match status" value="2"/>
</dbReference>
<evidence type="ECO:0000313" key="3">
    <source>
        <dbReference type="EMBL" id="SUZ68582.1"/>
    </source>
</evidence>
<dbReference type="PROSITE" id="PS50850">
    <property type="entry name" value="MFS"/>
    <property type="match status" value="1"/>
</dbReference>
<dbReference type="InterPro" id="IPR047200">
    <property type="entry name" value="MFS_YcaD-like"/>
</dbReference>
<dbReference type="CDD" id="cd17477">
    <property type="entry name" value="MFS_YcaD_like"/>
    <property type="match status" value="1"/>
</dbReference>
<feature type="transmembrane region" description="Helical" evidence="1">
    <location>
        <begin position="76"/>
        <end position="94"/>
    </location>
</feature>
<dbReference type="PANTHER" id="PTHR23521">
    <property type="entry name" value="TRANSPORTER MFS SUPERFAMILY"/>
    <property type="match status" value="1"/>
</dbReference>
<dbReference type="InterPro" id="IPR020846">
    <property type="entry name" value="MFS_dom"/>
</dbReference>
<feature type="transmembrane region" description="Helical" evidence="1">
    <location>
        <begin position="326"/>
        <end position="349"/>
    </location>
</feature>
<dbReference type="GO" id="GO:0005886">
    <property type="term" value="C:plasma membrane"/>
    <property type="evidence" value="ECO:0007669"/>
    <property type="project" value="TreeGrafter"/>
</dbReference>
<keyword evidence="1" id="KW-0812">Transmembrane</keyword>
<feature type="transmembrane region" description="Helical" evidence="1">
    <location>
        <begin position="291"/>
        <end position="314"/>
    </location>
</feature>
<feature type="transmembrane region" description="Helical" evidence="1">
    <location>
        <begin position="158"/>
        <end position="179"/>
    </location>
</feature>
<evidence type="ECO:0000259" key="2">
    <source>
        <dbReference type="PROSITE" id="PS50850"/>
    </source>
</evidence>
<feature type="transmembrane region" description="Helical" evidence="1">
    <location>
        <begin position="200"/>
        <end position="225"/>
    </location>
</feature>
<dbReference type="GO" id="GO:0022857">
    <property type="term" value="F:transmembrane transporter activity"/>
    <property type="evidence" value="ECO:0007669"/>
    <property type="project" value="InterPro"/>
</dbReference>
<feature type="transmembrane region" description="Helical" evidence="1">
    <location>
        <begin position="100"/>
        <end position="121"/>
    </location>
</feature>
<keyword evidence="1" id="KW-0472">Membrane</keyword>
<feature type="transmembrane region" description="Helical" evidence="1">
    <location>
        <begin position="133"/>
        <end position="152"/>
    </location>
</feature>
<feature type="domain" description="Major facilitator superfamily (MFS) profile" evidence="2">
    <location>
        <begin position="201"/>
        <end position="414"/>
    </location>
</feature>
<feature type="transmembrane region" description="Helical" evidence="1">
    <location>
        <begin position="267"/>
        <end position="285"/>
    </location>
</feature>
<evidence type="ECO:0000256" key="1">
    <source>
        <dbReference type="SAM" id="Phobius"/>
    </source>
</evidence>
<dbReference type="PANTHER" id="PTHR23521:SF3">
    <property type="entry name" value="MFS TRANSPORTER"/>
    <property type="match status" value="1"/>
</dbReference>
<dbReference type="InterPro" id="IPR036259">
    <property type="entry name" value="MFS_trans_sf"/>
</dbReference>
<protein>
    <recommendedName>
        <fullName evidence="2">Major facilitator superfamily (MFS) profile domain-containing protein</fullName>
    </recommendedName>
</protein>
<dbReference type="AlphaFoldDB" id="A0A381PNI3"/>
<feature type="transmembrane region" description="Helical" evidence="1">
    <location>
        <begin position="355"/>
        <end position="373"/>
    </location>
</feature>
<reference evidence="3" key="1">
    <citation type="submission" date="2018-05" db="EMBL/GenBank/DDBJ databases">
        <authorList>
            <person name="Lanie J.A."/>
            <person name="Ng W.-L."/>
            <person name="Kazmierczak K.M."/>
            <person name="Andrzejewski T.M."/>
            <person name="Davidsen T.M."/>
            <person name="Wayne K.J."/>
            <person name="Tettelin H."/>
            <person name="Glass J.I."/>
            <person name="Rusch D."/>
            <person name="Podicherti R."/>
            <person name="Tsui H.-C.T."/>
            <person name="Winkler M.E."/>
        </authorList>
    </citation>
    <scope>NUCLEOTIDE SEQUENCE</scope>
</reference>
<dbReference type="SUPFAM" id="SSF103473">
    <property type="entry name" value="MFS general substrate transporter"/>
    <property type="match status" value="1"/>
</dbReference>
<feature type="transmembrane region" description="Helical" evidence="1">
    <location>
        <begin position="237"/>
        <end position="255"/>
    </location>
</feature>
<dbReference type="Pfam" id="PF07690">
    <property type="entry name" value="MFS_1"/>
    <property type="match status" value="1"/>
</dbReference>
<accession>A0A381PNI3</accession>